<evidence type="ECO:0000313" key="2">
    <source>
        <dbReference type="EMBL" id="KAK3376640.1"/>
    </source>
</evidence>
<dbReference type="GO" id="GO:0042256">
    <property type="term" value="P:cytosolic ribosome assembly"/>
    <property type="evidence" value="ECO:0007669"/>
    <property type="project" value="TreeGrafter"/>
</dbReference>
<dbReference type="EMBL" id="JAULSN010000003">
    <property type="protein sequence ID" value="KAK3376640.1"/>
    <property type="molecule type" value="Genomic_DNA"/>
</dbReference>
<dbReference type="PANTHER" id="PTHR10826">
    <property type="entry name" value="COMPLEMENT COMPONENT 1"/>
    <property type="match status" value="1"/>
</dbReference>
<dbReference type="AlphaFoldDB" id="A0AAE0KIT3"/>
<dbReference type="Pfam" id="PF02330">
    <property type="entry name" value="MAM33"/>
    <property type="match status" value="1"/>
</dbReference>
<organism evidence="2 3">
    <name type="scientific">Lasiosphaeria ovina</name>
    <dbReference type="NCBI Taxonomy" id="92902"/>
    <lineage>
        <taxon>Eukaryota</taxon>
        <taxon>Fungi</taxon>
        <taxon>Dikarya</taxon>
        <taxon>Ascomycota</taxon>
        <taxon>Pezizomycotina</taxon>
        <taxon>Sordariomycetes</taxon>
        <taxon>Sordariomycetidae</taxon>
        <taxon>Sordariales</taxon>
        <taxon>Lasiosphaeriaceae</taxon>
        <taxon>Lasiosphaeria</taxon>
    </lineage>
</organism>
<proteinExistence type="predicted"/>
<dbReference type="InterPro" id="IPR003428">
    <property type="entry name" value="MAM33"/>
</dbReference>
<reference evidence="2" key="2">
    <citation type="submission" date="2023-06" db="EMBL/GenBank/DDBJ databases">
        <authorList>
            <consortium name="Lawrence Berkeley National Laboratory"/>
            <person name="Haridas S."/>
            <person name="Hensen N."/>
            <person name="Bonometti L."/>
            <person name="Westerberg I."/>
            <person name="Brannstrom I.O."/>
            <person name="Guillou S."/>
            <person name="Cros-Aarteil S."/>
            <person name="Calhoun S."/>
            <person name="Kuo A."/>
            <person name="Mondo S."/>
            <person name="Pangilinan J."/>
            <person name="Riley R."/>
            <person name="Labutti K."/>
            <person name="Andreopoulos B."/>
            <person name="Lipzen A."/>
            <person name="Chen C."/>
            <person name="Yanf M."/>
            <person name="Daum C."/>
            <person name="Ng V."/>
            <person name="Clum A."/>
            <person name="Steindorff A."/>
            <person name="Ohm R."/>
            <person name="Martin F."/>
            <person name="Silar P."/>
            <person name="Natvig D."/>
            <person name="Lalanne C."/>
            <person name="Gautier V."/>
            <person name="Ament-Velasquez S.L."/>
            <person name="Kruys A."/>
            <person name="Hutchinson M.I."/>
            <person name="Powell A.J."/>
            <person name="Barry K."/>
            <person name="Miller A.N."/>
            <person name="Grigoriev I.V."/>
            <person name="Debuchy R."/>
            <person name="Gladieux P."/>
            <person name="Thoren M.H."/>
            <person name="Johannesson H."/>
        </authorList>
    </citation>
    <scope>NUCLEOTIDE SEQUENCE</scope>
    <source>
        <strain evidence="2">CBS 958.72</strain>
    </source>
</reference>
<dbReference type="Proteomes" id="UP001287356">
    <property type="component" value="Unassembled WGS sequence"/>
</dbReference>
<dbReference type="InterPro" id="IPR036561">
    <property type="entry name" value="MAM33_sf"/>
</dbReference>
<comment type="caution">
    <text evidence="2">The sequence shown here is derived from an EMBL/GenBank/DDBJ whole genome shotgun (WGS) entry which is preliminary data.</text>
</comment>
<dbReference type="PANTHER" id="PTHR10826:SF1">
    <property type="entry name" value="COMPLEMENT COMPONENT 1 Q SUBCOMPONENT-BINDING PROTEIN, MITOCHONDRIAL"/>
    <property type="match status" value="1"/>
</dbReference>
<dbReference type="Gene3D" id="3.10.280.10">
    <property type="entry name" value="Mitochondrial glycoprotein"/>
    <property type="match status" value="1"/>
</dbReference>
<accession>A0AAE0KIT3</accession>
<feature type="compositionally biased region" description="Acidic residues" evidence="1">
    <location>
        <begin position="165"/>
        <end position="176"/>
    </location>
</feature>
<reference evidence="2" key="1">
    <citation type="journal article" date="2023" name="Mol. Phylogenet. Evol.">
        <title>Genome-scale phylogeny and comparative genomics of the fungal order Sordariales.</title>
        <authorList>
            <person name="Hensen N."/>
            <person name="Bonometti L."/>
            <person name="Westerberg I."/>
            <person name="Brannstrom I.O."/>
            <person name="Guillou S."/>
            <person name="Cros-Aarteil S."/>
            <person name="Calhoun S."/>
            <person name="Haridas S."/>
            <person name="Kuo A."/>
            <person name="Mondo S."/>
            <person name="Pangilinan J."/>
            <person name="Riley R."/>
            <person name="LaButti K."/>
            <person name="Andreopoulos B."/>
            <person name="Lipzen A."/>
            <person name="Chen C."/>
            <person name="Yan M."/>
            <person name="Daum C."/>
            <person name="Ng V."/>
            <person name="Clum A."/>
            <person name="Steindorff A."/>
            <person name="Ohm R.A."/>
            <person name="Martin F."/>
            <person name="Silar P."/>
            <person name="Natvig D.O."/>
            <person name="Lalanne C."/>
            <person name="Gautier V."/>
            <person name="Ament-Velasquez S.L."/>
            <person name="Kruys A."/>
            <person name="Hutchinson M.I."/>
            <person name="Powell A.J."/>
            <person name="Barry K."/>
            <person name="Miller A.N."/>
            <person name="Grigoriev I.V."/>
            <person name="Debuchy R."/>
            <person name="Gladieux P."/>
            <person name="Hiltunen Thoren M."/>
            <person name="Johannesson H."/>
        </authorList>
    </citation>
    <scope>NUCLEOTIDE SEQUENCE</scope>
    <source>
        <strain evidence="2">CBS 958.72</strain>
    </source>
</reference>
<keyword evidence="3" id="KW-1185">Reference proteome</keyword>
<evidence type="ECO:0000256" key="1">
    <source>
        <dbReference type="SAM" id="MobiDB-lite"/>
    </source>
</evidence>
<evidence type="ECO:0000313" key="3">
    <source>
        <dbReference type="Proteomes" id="UP001287356"/>
    </source>
</evidence>
<name>A0AAE0KIT3_9PEZI</name>
<sequence length="293" mass="32042">MMSLRAVARSAPRATALTRAPSTVVSSMMGRTQASARVAGSSLKSAFLRPQQLSAFSTSLLRRNPLSETDEELSAKLAGEIEFENELDDTASIPSNVKDYIENGPFELKDTAGAEEVVLTRTFGDEKITVTFSISDIHNFDQDAFDEDPALADEMEDGEGRKEGEEGEGFDGEDNEPPIRCRLNVVVEKPGKGALQVEAAAQDGVVVVENLYYYKDAALAHAGSPDAVHKAQDVYPGPPFNSLDEDLQVLMERYLEDRGISQPLALFALDYIGVKEQKEYGQWLKNLKGFIDA</sequence>
<dbReference type="GO" id="GO:0005759">
    <property type="term" value="C:mitochondrial matrix"/>
    <property type="evidence" value="ECO:0007669"/>
    <property type="project" value="InterPro"/>
</dbReference>
<gene>
    <name evidence="2" type="ORF">B0T24DRAFT_619162</name>
</gene>
<feature type="region of interest" description="Disordered" evidence="1">
    <location>
        <begin position="155"/>
        <end position="177"/>
    </location>
</feature>
<protein>
    <submittedName>
        <fullName evidence="2">Mitochondrial glycoprotein</fullName>
    </submittedName>
</protein>
<dbReference type="SUPFAM" id="SSF54529">
    <property type="entry name" value="Mitochondrial glycoprotein MAM33-like"/>
    <property type="match status" value="1"/>
</dbReference>